<evidence type="ECO:0000256" key="4">
    <source>
        <dbReference type="ARBA" id="ARBA00022989"/>
    </source>
</evidence>
<organism evidence="7 8">
    <name type="scientific">Crenobacter luteus</name>
    <dbReference type="NCBI Taxonomy" id="1452487"/>
    <lineage>
        <taxon>Bacteria</taxon>
        <taxon>Pseudomonadati</taxon>
        <taxon>Pseudomonadota</taxon>
        <taxon>Betaproteobacteria</taxon>
        <taxon>Neisseriales</taxon>
        <taxon>Neisseriaceae</taxon>
        <taxon>Crenobacter</taxon>
    </lineage>
</organism>
<feature type="transmembrane region" description="Helical" evidence="6">
    <location>
        <begin position="332"/>
        <end position="353"/>
    </location>
</feature>
<feature type="transmembrane region" description="Helical" evidence="6">
    <location>
        <begin position="196"/>
        <end position="220"/>
    </location>
</feature>
<evidence type="ECO:0000256" key="6">
    <source>
        <dbReference type="SAM" id="Phobius"/>
    </source>
</evidence>
<dbReference type="Proteomes" id="UP000076625">
    <property type="component" value="Unassembled WGS sequence"/>
</dbReference>
<keyword evidence="4 6" id="KW-1133">Transmembrane helix</keyword>
<keyword evidence="3 6" id="KW-0812">Transmembrane</keyword>
<comment type="caution">
    <text evidence="7">The sequence shown here is derived from an EMBL/GenBank/DDBJ whole genome shotgun (WGS) entry which is preliminary data.</text>
</comment>
<evidence type="ECO:0008006" key="9">
    <source>
        <dbReference type="Google" id="ProtNLM"/>
    </source>
</evidence>
<dbReference type="PANTHER" id="PTHR30250">
    <property type="entry name" value="PST FAMILY PREDICTED COLANIC ACID TRANSPORTER"/>
    <property type="match status" value="1"/>
</dbReference>
<evidence type="ECO:0000256" key="1">
    <source>
        <dbReference type="ARBA" id="ARBA00004651"/>
    </source>
</evidence>
<feature type="transmembrane region" description="Helical" evidence="6">
    <location>
        <begin position="32"/>
        <end position="49"/>
    </location>
</feature>
<evidence type="ECO:0000256" key="3">
    <source>
        <dbReference type="ARBA" id="ARBA00022692"/>
    </source>
</evidence>
<sequence length="370" mass="41103">MYLVGLDFYTYTTREILKASNEQRGKMLKGQAALSCGLYLLLFPIAAVLLQQVQWPVGLALWFIPILVLEHFNQEVSRLLVALSEQLTASIILFVRQGSWALVIVALMAYDKESRNLHYVMASWAVAGVLAASLGLFKLGRLQLGGWRSAVDWRWVKKGIAISMAFLLATLALRGFQTIDRYWLESLAGIEVVASYVLFLGVAGSLMTLLDAGFISYAYPNFIKLYHQQKYGELNQSVRKLVLQTLFISAAFAIVSWLLLPYLLTWIAKPVYVKHISLYPWLLLAMVVNAFSMAPHFALYAQGKDKPIIYSHVAALIAFVASVMALQTSWPLLAVPIALNVSFAVVLAIKAFAYFTAPTANLPTAQSQIS</sequence>
<feature type="transmembrane region" description="Helical" evidence="6">
    <location>
        <begin position="279"/>
        <end position="301"/>
    </location>
</feature>
<keyword evidence="8" id="KW-1185">Reference proteome</keyword>
<comment type="subcellular location">
    <subcellularLocation>
        <location evidence="1">Cell membrane</location>
        <topology evidence="1">Multi-pass membrane protein</topology>
    </subcellularLocation>
</comment>
<reference evidence="8" key="1">
    <citation type="submission" date="2016-01" db="EMBL/GenBank/DDBJ databases">
        <title>Draft genome of Chromobacterium sp. F49.</title>
        <authorList>
            <person name="Hong K.W."/>
        </authorList>
    </citation>
    <scope>NUCLEOTIDE SEQUENCE [LARGE SCALE GENOMIC DNA]</scope>
    <source>
        <strain evidence="8">CN10</strain>
    </source>
</reference>
<dbReference type="InterPro" id="IPR050833">
    <property type="entry name" value="Poly_Biosynth_Transport"/>
</dbReference>
<dbReference type="AlphaFoldDB" id="A0A163CHC6"/>
<keyword evidence="2" id="KW-1003">Cell membrane</keyword>
<evidence type="ECO:0000313" key="7">
    <source>
        <dbReference type="EMBL" id="KZE32436.1"/>
    </source>
</evidence>
<evidence type="ECO:0000256" key="2">
    <source>
        <dbReference type="ARBA" id="ARBA00022475"/>
    </source>
</evidence>
<feature type="transmembrane region" description="Helical" evidence="6">
    <location>
        <begin position="158"/>
        <end position="176"/>
    </location>
</feature>
<accession>A0A163CHC6</accession>
<dbReference type="STRING" id="1452487.AVW16_11580"/>
<feature type="transmembrane region" description="Helical" evidence="6">
    <location>
        <begin position="241"/>
        <end position="267"/>
    </location>
</feature>
<dbReference type="PANTHER" id="PTHR30250:SF11">
    <property type="entry name" value="O-ANTIGEN TRANSPORTER-RELATED"/>
    <property type="match status" value="1"/>
</dbReference>
<feature type="transmembrane region" description="Helical" evidence="6">
    <location>
        <begin position="308"/>
        <end position="326"/>
    </location>
</feature>
<feature type="transmembrane region" description="Helical" evidence="6">
    <location>
        <begin position="116"/>
        <end position="137"/>
    </location>
</feature>
<protein>
    <recommendedName>
        <fullName evidence="9">Polysaccharide biosynthesis protein</fullName>
    </recommendedName>
</protein>
<evidence type="ECO:0000313" key="8">
    <source>
        <dbReference type="Proteomes" id="UP000076625"/>
    </source>
</evidence>
<keyword evidence="5 6" id="KW-0472">Membrane</keyword>
<gene>
    <name evidence="7" type="ORF">AVW16_11580</name>
</gene>
<dbReference type="EMBL" id="LQQU01000022">
    <property type="protein sequence ID" value="KZE32436.1"/>
    <property type="molecule type" value="Genomic_DNA"/>
</dbReference>
<evidence type="ECO:0000256" key="5">
    <source>
        <dbReference type="ARBA" id="ARBA00023136"/>
    </source>
</evidence>
<dbReference type="GO" id="GO:0005886">
    <property type="term" value="C:plasma membrane"/>
    <property type="evidence" value="ECO:0007669"/>
    <property type="project" value="UniProtKB-SubCell"/>
</dbReference>
<proteinExistence type="predicted"/>
<name>A0A163CHC6_9NEIS</name>